<comment type="subcellular location">
    <subcellularLocation>
        <location evidence="1">Cell membrane</location>
        <topology evidence="1">Multi-pass membrane protein</topology>
    </subcellularLocation>
</comment>
<keyword evidence="4 7" id="KW-0812">Transmembrane</keyword>
<dbReference type="Proteomes" id="UP000240509">
    <property type="component" value="Unassembled WGS sequence"/>
</dbReference>
<keyword evidence="10" id="KW-1185">Reference proteome</keyword>
<dbReference type="InterPro" id="IPR049177">
    <property type="entry name" value="MgtC_SapB_SrpB_YhiD_N"/>
</dbReference>
<evidence type="ECO:0000256" key="2">
    <source>
        <dbReference type="ARBA" id="ARBA00009298"/>
    </source>
</evidence>
<dbReference type="PRINTS" id="PR01837">
    <property type="entry name" value="MGTCSAPBPROT"/>
</dbReference>
<dbReference type="PANTHER" id="PTHR33778">
    <property type="entry name" value="PROTEIN MGTC"/>
    <property type="match status" value="1"/>
</dbReference>
<evidence type="ECO:0000313" key="9">
    <source>
        <dbReference type="EMBL" id="PTL39392.1"/>
    </source>
</evidence>
<dbReference type="GO" id="GO:0005886">
    <property type="term" value="C:plasma membrane"/>
    <property type="evidence" value="ECO:0007669"/>
    <property type="project" value="UniProtKB-SubCell"/>
</dbReference>
<proteinExistence type="inferred from homology"/>
<feature type="transmembrane region" description="Helical" evidence="7">
    <location>
        <begin position="46"/>
        <end position="62"/>
    </location>
</feature>
<protein>
    <recommendedName>
        <fullName evidence="8">MgtC/SapB/SrpB/YhiD N-terminal domain-containing protein</fullName>
    </recommendedName>
</protein>
<dbReference type="InterPro" id="IPR003416">
    <property type="entry name" value="MgtC/SapB/SrpB/YhiD_fam"/>
</dbReference>
<evidence type="ECO:0000256" key="1">
    <source>
        <dbReference type="ARBA" id="ARBA00004651"/>
    </source>
</evidence>
<feature type="transmembrane region" description="Helical" evidence="7">
    <location>
        <begin position="111"/>
        <end position="143"/>
    </location>
</feature>
<comment type="caution">
    <text evidence="9">The sequence shown here is derived from an EMBL/GenBank/DDBJ whole genome shotgun (WGS) entry which is preliminary data.</text>
</comment>
<evidence type="ECO:0000259" key="8">
    <source>
        <dbReference type="Pfam" id="PF02308"/>
    </source>
</evidence>
<name>A0A2T4U7N6_9BACI</name>
<evidence type="ECO:0000256" key="4">
    <source>
        <dbReference type="ARBA" id="ARBA00022692"/>
    </source>
</evidence>
<evidence type="ECO:0000313" key="10">
    <source>
        <dbReference type="Proteomes" id="UP000240509"/>
    </source>
</evidence>
<organism evidence="9 10">
    <name type="scientific">Alkalicoccus saliphilus</name>
    <dbReference type="NCBI Taxonomy" id="200989"/>
    <lineage>
        <taxon>Bacteria</taxon>
        <taxon>Bacillati</taxon>
        <taxon>Bacillota</taxon>
        <taxon>Bacilli</taxon>
        <taxon>Bacillales</taxon>
        <taxon>Bacillaceae</taxon>
        <taxon>Alkalicoccus</taxon>
    </lineage>
</organism>
<feature type="domain" description="MgtC/SapB/SrpB/YhiD N-terminal" evidence="8">
    <location>
        <begin position="22"/>
        <end position="150"/>
    </location>
</feature>
<evidence type="ECO:0000256" key="7">
    <source>
        <dbReference type="SAM" id="Phobius"/>
    </source>
</evidence>
<keyword evidence="3" id="KW-1003">Cell membrane</keyword>
<feature type="transmembrane region" description="Helical" evidence="7">
    <location>
        <begin position="82"/>
        <end position="99"/>
    </location>
</feature>
<keyword evidence="5 7" id="KW-1133">Transmembrane helix</keyword>
<gene>
    <name evidence="9" type="ORF">C6Y45_06065</name>
</gene>
<dbReference type="OrthoDB" id="9811198at2"/>
<dbReference type="PANTHER" id="PTHR33778:SF1">
    <property type="entry name" value="MAGNESIUM TRANSPORTER YHID-RELATED"/>
    <property type="match status" value="1"/>
</dbReference>
<evidence type="ECO:0000256" key="3">
    <source>
        <dbReference type="ARBA" id="ARBA00022475"/>
    </source>
</evidence>
<feature type="transmembrane region" description="Helical" evidence="7">
    <location>
        <begin position="14"/>
        <end position="34"/>
    </location>
</feature>
<dbReference type="Pfam" id="PF02308">
    <property type="entry name" value="MgtC"/>
    <property type="match status" value="1"/>
</dbReference>
<accession>A0A2T4U7N6</accession>
<reference evidence="9 10" key="1">
    <citation type="submission" date="2018-03" db="EMBL/GenBank/DDBJ databases">
        <title>Alkalicoccus saliphilus sp. nov., isolated from a mineral pool.</title>
        <authorList>
            <person name="Zhao B."/>
        </authorList>
    </citation>
    <scope>NUCLEOTIDE SEQUENCE [LARGE SCALE GENOMIC DNA]</scope>
    <source>
        <strain evidence="9 10">6AG</strain>
    </source>
</reference>
<dbReference type="AlphaFoldDB" id="A0A2T4U7N6"/>
<evidence type="ECO:0000256" key="6">
    <source>
        <dbReference type="ARBA" id="ARBA00023136"/>
    </source>
</evidence>
<keyword evidence="6 7" id="KW-0472">Membrane</keyword>
<dbReference type="EMBL" id="PZJJ01000007">
    <property type="protein sequence ID" value="PTL39392.1"/>
    <property type="molecule type" value="Genomic_DNA"/>
</dbReference>
<sequence>MLEWHYLGEYVTPYLEMLLQIIASSVIGFIIGLDRYSKSKPAGIKTYMYVCASTCLITLISIHSVTHFAESSDNIMMDPMRLAAQIVSGLGFLGAGVILKDGFNVTGLTSAAMIFFVGGVGIGIAAGFYGLALTAVIATIILAHTGNFIEEKLDGKVR</sequence>
<comment type="similarity">
    <text evidence="2">Belongs to the MgtC/SapB family.</text>
</comment>
<dbReference type="RefSeq" id="WP_107584288.1">
    <property type="nucleotide sequence ID" value="NZ_PZJJ01000007.1"/>
</dbReference>
<evidence type="ECO:0000256" key="5">
    <source>
        <dbReference type="ARBA" id="ARBA00022989"/>
    </source>
</evidence>